<feature type="coiled-coil region" evidence="1">
    <location>
        <begin position="104"/>
        <end position="131"/>
    </location>
</feature>
<proteinExistence type="predicted"/>
<reference evidence="3 4" key="1">
    <citation type="submission" date="2019-09" db="EMBL/GenBank/DDBJ databases">
        <title>Bird 10,000 Genomes (B10K) Project - Family phase.</title>
        <authorList>
            <person name="Zhang G."/>
        </authorList>
    </citation>
    <scope>NUCLEOTIDE SEQUENCE [LARGE SCALE GENOMIC DNA]</scope>
    <source>
        <strain evidence="3">B10K-DU-029-36</strain>
        <tissue evidence="3">Muscle</tissue>
    </source>
</reference>
<gene>
    <name evidence="3" type="primary">Ccdc78</name>
    <name evidence="3" type="ORF">ALERUF_R14367</name>
</gene>
<sequence>LQNYMDSKPSSMTGGDKAPAGQAAMKHFVDTMLRDIRASYKSREEQLARAARGYKKRMKDLAKKHEKLLIAYGLQQEQIRSLGSSAVDCGPAELHFSITDPELLTNSSRELNRLREEKAKLEMQLQDLQKGLSLMSGHDPNEFFCCRQLDEEGWAEVRKQLREFTHNTQVKGLEQ</sequence>
<dbReference type="AlphaFoldDB" id="A0A7K8I8L5"/>
<keyword evidence="4" id="KW-1185">Reference proteome</keyword>
<feature type="non-terminal residue" evidence="3">
    <location>
        <position position="1"/>
    </location>
</feature>
<dbReference type="GO" id="GO:0005737">
    <property type="term" value="C:cytoplasm"/>
    <property type="evidence" value="ECO:0007669"/>
    <property type="project" value="TreeGrafter"/>
</dbReference>
<dbReference type="EMBL" id="VZTH01021048">
    <property type="protein sequence ID" value="NXC65062.1"/>
    <property type="molecule type" value="Genomic_DNA"/>
</dbReference>
<protein>
    <submittedName>
        <fullName evidence="3">CCD78 protein</fullName>
    </submittedName>
</protein>
<feature type="compositionally biased region" description="Polar residues" evidence="2">
    <location>
        <begin position="1"/>
        <end position="13"/>
    </location>
</feature>
<keyword evidence="1" id="KW-0175">Coiled coil</keyword>
<accession>A0A7K8I8L5</accession>
<dbReference type="Proteomes" id="UP000557196">
    <property type="component" value="Unassembled WGS sequence"/>
</dbReference>
<feature type="region of interest" description="Disordered" evidence="2">
    <location>
        <begin position="1"/>
        <end position="21"/>
    </location>
</feature>
<organism evidence="3 4">
    <name type="scientific">Aleadryas rufinucha</name>
    <name type="common">rufous-naped whistler</name>
    <dbReference type="NCBI Taxonomy" id="461220"/>
    <lineage>
        <taxon>Eukaryota</taxon>
        <taxon>Metazoa</taxon>
        <taxon>Chordata</taxon>
        <taxon>Craniata</taxon>
        <taxon>Vertebrata</taxon>
        <taxon>Euteleostomi</taxon>
        <taxon>Archelosauria</taxon>
        <taxon>Archosauria</taxon>
        <taxon>Dinosauria</taxon>
        <taxon>Saurischia</taxon>
        <taxon>Theropoda</taxon>
        <taxon>Coelurosauria</taxon>
        <taxon>Aves</taxon>
        <taxon>Neognathae</taxon>
        <taxon>Neoaves</taxon>
        <taxon>Telluraves</taxon>
        <taxon>Australaves</taxon>
        <taxon>Passeriformes</taxon>
        <taxon>Corvoidea</taxon>
        <taxon>Pachycephalidae</taxon>
        <taxon>Aleadryas</taxon>
    </lineage>
</organism>
<dbReference type="PANTHER" id="PTHR22106:SF5">
    <property type="entry name" value="COILED-COIL DOMAIN-CONTAINING PROTEIN 78"/>
    <property type="match status" value="1"/>
</dbReference>
<evidence type="ECO:0000256" key="2">
    <source>
        <dbReference type="SAM" id="MobiDB-lite"/>
    </source>
</evidence>
<feature type="non-terminal residue" evidence="3">
    <location>
        <position position="175"/>
    </location>
</feature>
<dbReference type="PANTHER" id="PTHR22106">
    <property type="entry name" value="COILED-COIL DOMAIN-CONTAINING PROTEIN 78"/>
    <property type="match status" value="1"/>
</dbReference>
<evidence type="ECO:0000313" key="3">
    <source>
        <dbReference type="EMBL" id="NXC65062.1"/>
    </source>
</evidence>
<evidence type="ECO:0000256" key="1">
    <source>
        <dbReference type="SAM" id="Coils"/>
    </source>
</evidence>
<dbReference type="InterPro" id="IPR039873">
    <property type="entry name" value="CCDC78"/>
</dbReference>
<evidence type="ECO:0000313" key="4">
    <source>
        <dbReference type="Proteomes" id="UP000557196"/>
    </source>
</evidence>
<comment type="caution">
    <text evidence="3">The sequence shown here is derived from an EMBL/GenBank/DDBJ whole genome shotgun (WGS) entry which is preliminary data.</text>
</comment>
<name>A0A7K8I8L5_9CORV</name>